<protein>
    <submittedName>
        <fullName evidence="1">Uncharacterized protein</fullName>
    </submittedName>
</protein>
<sequence length="48" mass="5821">MSMTTIAPQSLPFPFPRLNLILNKVYRITFPRKYHYLVLSFIWQQHRG</sequence>
<reference evidence="1" key="1">
    <citation type="submission" date="2018-02" db="EMBL/GenBank/DDBJ databases">
        <title>Rhizophora mucronata_Transcriptome.</title>
        <authorList>
            <person name="Meera S.P."/>
            <person name="Sreeshan A."/>
            <person name="Augustine A."/>
        </authorList>
    </citation>
    <scope>NUCLEOTIDE SEQUENCE</scope>
    <source>
        <tissue evidence="1">Leaf</tissue>
    </source>
</reference>
<dbReference type="EMBL" id="GGEC01064639">
    <property type="protein sequence ID" value="MBX45123.1"/>
    <property type="molecule type" value="Transcribed_RNA"/>
</dbReference>
<evidence type="ECO:0000313" key="1">
    <source>
        <dbReference type="EMBL" id="MBX45123.1"/>
    </source>
</evidence>
<dbReference type="AlphaFoldDB" id="A0A2P2NRN7"/>
<name>A0A2P2NRN7_RHIMU</name>
<organism evidence="1">
    <name type="scientific">Rhizophora mucronata</name>
    <name type="common">Asiatic mangrove</name>
    <dbReference type="NCBI Taxonomy" id="61149"/>
    <lineage>
        <taxon>Eukaryota</taxon>
        <taxon>Viridiplantae</taxon>
        <taxon>Streptophyta</taxon>
        <taxon>Embryophyta</taxon>
        <taxon>Tracheophyta</taxon>
        <taxon>Spermatophyta</taxon>
        <taxon>Magnoliopsida</taxon>
        <taxon>eudicotyledons</taxon>
        <taxon>Gunneridae</taxon>
        <taxon>Pentapetalae</taxon>
        <taxon>rosids</taxon>
        <taxon>fabids</taxon>
        <taxon>Malpighiales</taxon>
        <taxon>Rhizophoraceae</taxon>
        <taxon>Rhizophora</taxon>
    </lineage>
</organism>
<proteinExistence type="predicted"/>
<accession>A0A2P2NRN7</accession>